<reference evidence="2 3" key="1">
    <citation type="submission" date="2016-02" db="EMBL/GenBank/DDBJ databases">
        <title>Band-tailed pigeon sequencing and assembly.</title>
        <authorList>
            <person name="Soares A.E."/>
            <person name="Novak B.J."/>
            <person name="Rice E.S."/>
            <person name="O'Connell B."/>
            <person name="Chang D."/>
            <person name="Weber S."/>
            <person name="Shapiro B."/>
        </authorList>
    </citation>
    <scope>NUCLEOTIDE SEQUENCE [LARGE SCALE GENOMIC DNA]</scope>
    <source>
        <strain evidence="2">BTP2013</strain>
        <tissue evidence="2">Blood</tissue>
    </source>
</reference>
<name>A0A1V4KLM8_PATFA</name>
<accession>A0A1V4KLM8</accession>
<comment type="caution">
    <text evidence="2">The sequence shown here is derived from an EMBL/GenBank/DDBJ whole genome shotgun (WGS) entry which is preliminary data.</text>
</comment>
<keyword evidence="3" id="KW-1185">Reference proteome</keyword>
<evidence type="ECO:0000313" key="2">
    <source>
        <dbReference type="EMBL" id="OPJ85315.1"/>
    </source>
</evidence>
<organism evidence="2 3">
    <name type="scientific">Patagioenas fasciata monilis</name>
    <dbReference type="NCBI Taxonomy" id="372326"/>
    <lineage>
        <taxon>Eukaryota</taxon>
        <taxon>Metazoa</taxon>
        <taxon>Chordata</taxon>
        <taxon>Craniata</taxon>
        <taxon>Vertebrata</taxon>
        <taxon>Euteleostomi</taxon>
        <taxon>Archelosauria</taxon>
        <taxon>Archosauria</taxon>
        <taxon>Dinosauria</taxon>
        <taxon>Saurischia</taxon>
        <taxon>Theropoda</taxon>
        <taxon>Coelurosauria</taxon>
        <taxon>Aves</taxon>
        <taxon>Neognathae</taxon>
        <taxon>Neoaves</taxon>
        <taxon>Columbimorphae</taxon>
        <taxon>Columbiformes</taxon>
        <taxon>Columbidae</taxon>
        <taxon>Patagioenas</taxon>
    </lineage>
</organism>
<sequence>MKAIQGFPVERDNILGTGVLTLLPTSSFFSFPLLERANCRKQGLSGAERSSCQIPGDAGAVTTDTEEITTKRTKRDIFFSLFHTSNAF</sequence>
<protein>
    <submittedName>
        <fullName evidence="2">Uncharacterized protein</fullName>
    </submittedName>
</protein>
<evidence type="ECO:0000313" key="3">
    <source>
        <dbReference type="Proteomes" id="UP000190648"/>
    </source>
</evidence>
<feature type="region of interest" description="Disordered" evidence="1">
    <location>
        <begin position="47"/>
        <end position="66"/>
    </location>
</feature>
<dbReference type="EMBL" id="LSYS01002888">
    <property type="protein sequence ID" value="OPJ85315.1"/>
    <property type="molecule type" value="Genomic_DNA"/>
</dbReference>
<evidence type="ECO:0000256" key="1">
    <source>
        <dbReference type="SAM" id="MobiDB-lite"/>
    </source>
</evidence>
<dbReference type="Proteomes" id="UP000190648">
    <property type="component" value="Unassembled WGS sequence"/>
</dbReference>
<dbReference type="AlphaFoldDB" id="A0A1V4KLM8"/>
<proteinExistence type="predicted"/>
<gene>
    <name evidence="2" type="ORF">AV530_011756</name>
</gene>